<comment type="caution">
    <text evidence="14">The sequence shown here is derived from an EMBL/GenBank/DDBJ whole genome shotgun (WGS) entry which is preliminary data.</text>
</comment>
<evidence type="ECO:0000313" key="14">
    <source>
        <dbReference type="EMBL" id="EJR75289.1"/>
    </source>
</evidence>
<evidence type="ECO:0000256" key="3">
    <source>
        <dbReference type="ARBA" id="ARBA00011992"/>
    </source>
</evidence>
<dbReference type="NCBIfam" id="TIGR01228">
    <property type="entry name" value="hutU"/>
    <property type="match status" value="1"/>
</dbReference>
<evidence type="ECO:0000259" key="12">
    <source>
        <dbReference type="Pfam" id="PF17391"/>
    </source>
</evidence>
<feature type="domain" description="Urocanase C-terminal" evidence="13">
    <location>
        <begin position="348"/>
        <end position="542"/>
    </location>
</feature>
<dbReference type="GO" id="GO:0016153">
    <property type="term" value="F:urocanate hydratase activity"/>
    <property type="evidence" value="ECO:0007669"/>
    <property type="project" value="UniProtKB-UniRule"/>
</dbReference>
<proteinExistence type="inferred from homology"/>
<evidence type="ECO:0000256" key="6">
    <source>
        <dbReference type="ARBA" id="ARBA00023239"/>
    </source>
</evidence>
<evidence type="ECO:0000256" key="9">
    <source>
        <dbReference type="ARBA" id="ARBA00056569"/>
    </source>
</evidence>
<dbReference type="Pfam" id="PF01175">
    <property type="entry name" value="Urocanase"/>
    <property type="match status" value="1"/>
</dbReference>
<feature type="active site" evidence="10">
    <location>
        <position position="407"/>
    </location>
</feature>
<feature type="domain" description="Urocanase N-terminal" evidence="12">
    <location>
        <begin position="8"/>
        <end position="134"/>
    </location>
</feature>
<dbReference type="InterPro" id="IPR023636">
    <property type="entry name" value="Urocanase_CS"/>
</dbReference>
<dbReference type="PANTHER" id="PTHR12216:SF4">
    <property type="entry name" value="UROCANATE HYDRATASE"/>
    <property type="match status" value="1"/>
</dbReference>
<keyword evidence="6 10" id="KW-0456">Lyase</keyword>
<accession>A0A9W5L2J8</accession>
<feature type="domain" description="Urocanase Rossmann-like" evidence="11">
    <location>
        <begin position="137"/>
        <end position="345"/>
    </location>
</feature>
<feature type="binding site" evidence="10">
    <location>
        <begin position="49"/>
        <end position="50"/>
    </location>
    <ligand>
        <name>NAD(+)</name>
        <dbReference type="ChEBI" id="CHEBI:57540"/>
    </ligand>
</feature>
<feature type="binding site" evidence="10">
    <location>
        <position position="127"/>
    </location>
    <ligand>
        <name>NAD(+)</name>
        <dbReference type="ChEBI" id="CHEBI:57540"/>
    </ligand>
</feature>
<dbReference type="Proteomes" id="UP000006967">
    <property type="component" value="Unassembled WGS sequence"/>
</dbReference>
<evidence type="ECO:0000256" key="10">
    <source>
        <dbReference type="HAMAP-Rule" id="MF_00577"/>
    </source>
</evidence>
<evidence type="ECO:0000259" key="11">
    <source>
        <dbReference type="Pfam" id="PF01175"/>
    </source>
</evidence>
<evidence type="ECO:0000256" key="7">
    <source>
        <dbReference type="ARBA" id="ARBA00031640"/>
    </source>
</evidence>
<dbReference type="AlphaFoldDB" id="A0A9W5L2J8"/>
<dbReference type="EMBL" id="AHFG01000015">
    <property type="protein sequence ID" value="EJR75289.1"/>
    <property type="molecule type" value="Genomic_DNA"/>
</dbReference>
<dbReference type="EC" id="4.2.1.49" evidence="3 10"/>
<dbReference type="GO" id="GO:0006548">
    <property type="term" value="P:L-histidine catabolic process"/>
    <property type="evidence" value="ECO:0007669"/>
    <property type="project" value="UniProtKB-UniRule"/>
</dbReference>
<comment type="cofactor">
    <cofactor evidence="10">
        <name>NAD(+)</name>
        <dbReference type="ChEBI" id="CHEBI:57540"/>
    </cofactor>
    <text evidence="10">Binds 1 NAD(+) per subunit.</text>
</comment>
<feature type="binding site" evidence="10">
    <location>
        <begin position="260"/>
        <end position="264"/>
    </location>
    <ligand>
        <name>NAD(+)</name>
        <dbReference type="ChEBI" id="CHEBI:57540"/>
    </ligand>
</feature>
<comment type="pathway">
    <text evidence="1 10">Amino-acid degradation; L-histidine degradation into L-glutamate; N-formimidoyl-L-glutamate from L-histidine: step 2/3.</text>
</comment>
<name>A0A9W5L2J8_BACCE</name>
<keyword evidence="4 10" id="KW-0369">Histidine metabolism</keyword>
<dbReference type="Gene3D" id="3.40.50.10730">
    <property type="entry name" value="Urocanase like domains"/>
    <property type="match status" value="1"/>
</dbReference>
<evidence type="ECO:0000256" key="4">
    <source>
        <dbReference type="ARBA" id="ARBA00022808"/>
    </source>
</evidence>
<dbReference type="SUPFAM" id="SSF111326">
    <property type="entry name" value="Urocanase"/>
    <property type="match status" value="1"/>
</dbReference>
<sequence length="552" mass="60820">MEKVQQTIRAPRGTELQTKGWVQEAALRMLMNNLDPEVAEKPEELVVYGGIGRAARNWESYQAIVDSLKTLESDETLLVQSGKPVAIFKSHEDAPRVLLANSNLVPKWANWDHFRELEKKGLMMYGQMTAGSWIYIGTQGILQGTYETFGEAARQHFDGSLKGTLTLTAGLGGMGGAQPLAVTMNGGVVIAIDVDKRSIDRRIEKRYCDMYTESLEEALAVANEYKEKKEPISIGLLGNAAEILPELVKRNITPDLVTDQTSAHDPLNGYIPVGYTLEEAAKLREEDPERYVQLSKESMTKHVEAMLAMQEKGAITFDYGNNIRQVAFDEGLKNAFDFPGFVPAFIRPLFCEGKGPFRWVALSGDPEDIYKTDEVILREFADNEHLCNWIRMARQQVEFQGLPSRICWLGYGERAKFGRIINEMVANGELSAPIVIGRDHLDCGSVASPNRETEAMKDGSDAVADWPILNALINSVNGASWVSVHHGGGVGMGYSLHAGMVIVADGTEAAAKRIERVLTSDPGMGVVRHVDAGYDLAVETAKEKGVNIPMMK</sequence>
<dbReference type="InterPro" id="IPR038364">
    <property type="entry name" value="Urocanase_central_sf"/>
</dbReference>
<dbReference type="InterPro" id="IPR036190">
    <property type="entry name" value="Urocanase_sf"/>
</dbReference>
<comment type="function">
    <text evidence="9 10">Catalyzes the conversion of urocanate to 4-imidazolone-5-propionate.</text>
</comment>
<dbReference type="PROSITE" id="PS01233">
    <property type="entry name" value="UROCANASE"/>
    <property type="match status" value="1"/>
</dbReference>
<reference evidence="14 15" key="1">
    <citation type="submission" date="2012-04" db="EMBL/GenBank/DDBJ databases">
        <title>The Genome Sequence of Bacillus cereus VD154.</title>
        <authorList>
            <consortium name="The Broad Institute Genome Sequencing Platform"/>
            <consortium name="The Broad Institute Genome Sequencing Center for Infectious Disease"/>
            <person name="Feldgarden M."/>
            <person name="Van der Auwera G.A."/>
            <person name="Mahillon J."/>
            <person name="Duprez V."/>
            <person name="Timmery S."/>
            <person name="Mattelet C."/>
            <person name="Dierick K."/>
            <person name="Sun M."/>
            <person name="Yu Z."/>
            <person name="Zhu L."/>
            <person name="Hu X."/>
            <person name="Shank E.B."/>
            <person name="Swiecicka I."/>
            <person name="Hansen B.M."/>
            <person name="Andrup L."/>
            <person name="Young S.K."/>
            <person name="Zeng Q."/>
            <person name="Gargeya S."/>
            <person name="Fitzgerald M."/>
            <person name="Haas B."/>
            <person name="Abouelleil A."/>
            <person name="Alvarado L."/>
            <person name="Arachchi H.M."/>
            <person name="Berlin A."/>
            <person name="Chapman S.B."/>
            <person name="Goldberg J."/>
            <person name="Griggs A."/>
            <person name="Gujja S."/>
            <person name="Hansen M."/>
            <person name="Howarth C."/>
            <person name="Imamovic A."/>
            <person name="Larimer J."/>
            <person name="McCowen C."/>
            <person name="Montmayeur A."/>
            <person name="Murphy C."/>
            <person name="Neiman D."/>
            <person name="Pearson M."/>
            <person name="Priest M."/>
            <person name="Roberts A."/>
            <person name="Saif S."/>
            <person name="Shea T."/>
            <person name="Sisk P."/>
            <person name="Sykes S."/>
            <person name="Wortman J."/>
            <person name="Nusbaum C."/>
            <person name="Birren B."/>
        </authorList>
    </citation>
    <scope>NUCLEOTIDE SEQUENCE [LARGE SCALE GENOMIC DNA]</scope>
    <source>
        <strain evidence="14 15">VD154</strain>
    </source>
</reference>
<keyword evidence="10" id="KW-0963">Cytoplasm</keyword>
<dbReference type="Pfam" id="PF17392">
    <property type="entry name" value="Urocanase_C"/>
    <property type="match status" value="1"/>
</dbReference>
<dbReference type="InterPro" id="IPR023637">
    <property type="entry name" value="Urocanase-like"/>
</dbReference>
<comment type="caution">
    <text evidence="10">Lacks conserved residue(s) required for the propagation of feature annotation.</text>
</comment>
<feature type="binding site" evidence="10">
    <location>
        <begin position="270"/>
        <end position="271"/>
    </location>
    <ligand>
        <name>NAD(+)</name>
        <dbReference type="ChEBI" id="CHEBI:57540"/>
    </ligand>
</feature>
<dbReference type="Pfam" id="PF17391">
    <property type="entry name" value="Urocanase_N"/>
    <property type="match status" value="1"/>
</dbReference>
<comment type="similarity">
    <text evidence="2 10">Belongs to the urocanase family.</text>
</comment>
<gene>
    <name evidence="10" type="primary">hutU</name>
    <name evidence="14" type="ORF">IK5_01581</name>
</gene>
<evidence type="ECO:0000256" key="5">
    <source>
        <dbReference type="ARBA" id="ARBA00023027"/>
    </source>
</evidence>
<feature type="binding site" evidence="10">
    <location>
        <position position="319"/>
    </location>
    <ligand>
        <name>NAD(+)</name>
        <dbReference type="ChEBI" id="CHEBI:57540"/>
    </ligand>
</feature>
<dbReference type="InterPro" id="IPR055351">
    <property type="entry name" value="Urocanase"/>
</dbReference>
<dbReference type="PIRSF" id="PIRSF001423">
    <property type="entry name" value="Urocanate_hydrat"/>
    <property type="match status" value="1"/>
</dbReference>
<feature type="binding site" evidence="10">
    <location>
        <position position="489"/>
    </location>
    <ligand>
        <name>NAD(+)</name>
        <dbReference type="ChEBI" id="CHEBI:57540"/>
    </ligand>
</feature>
<evidence type="ECO:0000313" key="15">
    <source>
        <dbReference type="Proteomes" id="UP000006967"/>
    </source>
</evidence>
<dbReference type="FunFam" id="3.40.50.10730:FF:000001">
    <property type="entry name" value="Urocanate hydratase"/>
    <property type="match status" value="1"/>
</dbReference>
<feature type="binding site" evidence="10">
    <location>
        <begin position="239"/>
        <end position="240"/>
    </location>
    <ligand>
        <name>NAD(+)</name>
        <dbReference type="ChEBI" id="CHEBI:57540"/>
    </ligand>
</feature>
<dbReference type="InterPro" id="IPR035400">
    <property type="entry name" value="Urocanase_N"/>
</dbReference>
<feature type="binding site" evidence="10">
    <location>
        <position position="193"/>
    </location>
    <ligand>
        <name>NAD(+)</name>
        <dbReference type="ChEBI" id="CHEBI:57540"/>
    </ligand>
</feature>
<dbReference type="NCBIfam" id="NF003820">
    <property type="entry name" value="PRK05414.1"/>
    <property type="match status" value="1"/>
</dbReference>
<organism evidence="14 15">
    <name type="scientific">Bacillus cereus VD154</name>
    <dbReference type="NCBI Taxonomy" id="1053238"/>
    <lineage>
        <taxon>Bacteria</taxon>
        <taxon>Bacillati</taxon>
        <taxon>Bacillota</taxon>
        <taxon>Bacilli</taxon>
        <taxon>Bacillales</taxon>
        <taxon>Bacillaceae</taxon>
        <taxon>Bacillus</taxon>
        <taxon>Bacillus cereus group</taxon>
    </lineage>
</organism>
<comment type="catalytic activity">
    <reaction evidence="8 10">
        <text>4-imidazolone-5-propanoate = trans-urocanate + H2O</text>
        <dbReference type="Rhea" id="RHEA:13101"/>
        <dbReference type="ChEBI" id="CHEBI:15377"/>
        <dbReference type="ChEBI" id="CHEBI:17771"/>
        <dbReference type="ChEBI" id="CHEBI:77893"/>
        <dbReference type="EC" id="4.2.1.49"/>
    </reaction>
</comment>
<evidence type="ECO:0000259" key="13">
    <source>
        <dbReference type="Pfam" id="PF17392"/>
    </source>
</evidence>
<dbReference type="InterPro" id="IPR035401">
    <property type="entry name" value="Urocanase_C"/>
</dbReference>
<keyword evidence="5 10" id="KW-0520">NAD</keyword>
<feature type="binding site" evidence="10">
    <location>
        <begin position="173"/>
        <end position="175"/>
    </location>
    <ligand>
        <name>NAD(+)</name>
        <dbReference type="ChEBI" id="CHEBI:57540"/>
    </ligand>
</feature>
<evidence type="ECO:0000256" key="1">
    <source>
        <dbReference type="ARBA" id="ARBA00004794"/>
    </source>
</evidence>
<evidence type="ECO:0000256" key="2">
    <source>
        <dbReference type="ARBA" id="ARBA00007578"/>
    </source>
</evidence>
<dbReference type="PANTHER" id="PTHR12216">
    <property type="entry name" value="UROCANATE HYDRATASE"/>
    <property type="match status" value="1"/>
</dbReference>
<dbReference type="GO" id="GO:0005737">
    <property type="term" value="C:cytoplasm"/>
    <property type="evidence" value="ECO:0007669"/>
    <property type="project" value="UniProtKB-SubCell"/>
</dbReference>
<comment type="subcellular location">
    <subcellularLocation>
        <location evidence="10">Cytoplasm</location>
    </subcellularLocation>
</comment>
<dbReference type="Gene3D" id="3.40.1770.10">
    <property type="entry name" value="Urocanase superfamily"/>
    <property type="match status" value="1"/>
</dbReference>
<evidence type="ECO:0000256" key="8">
    <source>
        <dbReference type="ARBA" id="ARBA00047623"/>
    </source>
</evidence>
<dbReference type="HAMAP" id="MF_00577">
    <property type="entry name" value="HutU"/>
    <property type="match status" value="1"/>
</dbReference>
<protein>
    <recommendedName>
        <fullName evidence="3 10">Urocanate hydratase</fullName>
        <shortName evidence="10">Urocanase</shortName>
        <ecNumber evidence="3 10">4.2.1.49</ecNumber>
    </recommendedName>
    <alternativeName>
        <fullName evidence="7 10">Imidazolonepropionate hydrolase</fullName>
    </alternativeName>
</protein>
<dbReference type="RefSeq" id="WP_000416943.1">
    <property type="nucleotide sequence ID" value="NZ_JH791880.1"/>
</dbReference>
<dbReference type="InterPro" id="IPR035085">
    <property type="entry name" value="Urocanase_Rossmann-like"/>
</dbReference>